<dbReference type="RefSeq" id="WP_263569146.1">
    <property type="nucleotide sequence ID" value="NZ_JAJIRN010000001.1"/>
</dbReference>
<name>A0ABT2YBU7_9BURK</name>
<gene>
    <name evidence="4" type="ORF">LNV07_00080</name>
</gene>
<evidence type="ECO:0000256" key="2">
    <source>
        <dbReference type="SAM" id="MobiDB-lite"/>
    </source>
</evidence>
<feature type="region of interest" description="Disordered" evidence="2">
    <location>
        <begin position="87"/>
        <end position="109"/>
    </location>
</feature>
<comment type="caution">
    <text evidence="4">The sequence shown here is derived from an EMBL/GenBank/DDBJ whole genome shotgun (WGS) entry which is preliminary data.</text>
</comment>
<evidence type="ECO:0000256" key="3">
    <source>
        <dbReference type="SAM" id="Phobius"/>
    </source>
</evidence>
<dbReference type="Proteomes" id="UP001209701">
    <property type="component" value="Unassembled WGS sequence"/>
</dbReference>
<feature type="coiled-coil region" evidence="1">
    <location>
        <begin position="32"/>
        <end position="80"/>
    </location>
</feature>
<accession>A0ABT2YBU7</accession>
<keyword evidence="5" id="KW-1185">Reference proteome</keyword>
<dbReference type="EMBL" id="JAJIRN010000001">
    <property type="protein sequence ID" value="MCV2366500.1"/>
    <property type="molecule type" value="Genomic_DNA"/>
</dbReference>
<sequence>MDSNAWLIGGSAAVLAAGLAWLGAMWWFGRKLAAAAARVGKLEKARQTLNQQNSQARKQVEQLQAELAELRHTLTRQDAAKAQQQRVHAARQSFEDSGPFIEATDPVATPADGFADTHFFMPKKD</sequence>
<feature type="transmembrane region" description="Helical" evidence="3">
    <location>
        <begin position="6"/>
        <end position="28"/>
    </location>
</feature>
<protein>
    <recommendedName>
        <fullName evidence="6">DUF1043 family protein</fullName>
    </recommendedName>
</protein>
<reference evidence="4 5" key="1">
    <citation type="submission" date="2021-11" db="EMBL/GenBank/DDBJ databases">
        <authorList>
            <person name="Liang Q."/>
            <person name="Mou H."/>
            <person name="Liu Z."/>
        </authorList>
    </citation>
    <scope>NUCLEOTIDE SEQUENCE [LARGE SCALE GENOMIC DNA]</scope>
    <source>
        <strain evidence="4 5">CHU3</strain>
    </source>
</reference>
<proteinExistence type="predicted"/>
<keyword evidence="3" id="KW-0472">Membrane</keyword>
<keyword evidence="1" id="KW-0175">Coiled coil</keyword>
<keyword evidence="3" id="KW-0812">Transmembrane</keyword>
<evidence type="ECO:0008006" key="6">
    <source>
        <dbReference type="Google" id="ProtNLM"/>
    </source>
</evidence>
<evidence type="ECO:0000256" key="1">
    <source>
        <dbReference type="SAM" id="Coils"/>
    </source>
</evidence>
<evidence type="ECO:0000313" key="5">
    <source>
        <dbReference type="Proteomes" id="UP001209701"/>
    </source>
</evidence>
<evidence type="ECO:0000313" key="4">
    <source>
        <dbReference type="EMBL" id="MCV2366500.1"/>
    </source>
</evidence>
<keyword evidence="3" id="KW-1133">Transmembrane helix</keyword>
<organism evidence="4 5">
    <name type="scientific">Roseateles oligotrophus</name>
    <dbReference type="NCBI Taxonomy" id="1769250"/>
    <lineage>
        <taxon>Bacteria</taxon>
        <taxon>Pseudomonadati</taxon>
        <taxon>Pseudomonadota</taxon>
        <taxon>Betaproteobacteria</taxon>
        <taxon>Burkholderiales</taxon>
        <taxon>Sphaerotilaceae</taxon>
        <taxon>Roseateles</taxon>
    </lineage>
</organism>